<protein>
    <recommendedName>
        <fullName evidence="3">DUF6534 domain-containing protein</fullName>
    </recommendedName>
</protein>
<proteinExistence type="predicted"/>
<evidence type="ECO:0000259" key="3">
    <source>
        <dbReference type="Pfam" id="PF20152"/>
    </source>
</evidence>
<evidence type="ECO:0000313" key="4">
    <source>
        <dbReference type="EMBL" id="KIY47884.1"/>
    </source>
</evidence>
<dbReference type="InterPro" id="IPR045339">
    <property type="entry name" value="DUF6534"/>
</dbReference>
<feature type="region of interest" description="Disordered" evidence="1">
    <location>
        <begin position="374"/>
        <end position="397"/>
    </location>
</feature>
<keyword evidence="2" id="KW-0472">Membrane</keyword>
<evidence type="ECO:0000313" key="5">
    <source>
        <dbReference type="Proteomes" id="UP000054144"/>
    </source>
</evidence>
<evidence type="ECO:0000256" key="2">
    <source>
        <dbReference type="SAM" id="Phobius"/>
    </source>
</evidence>
<evidence type="ECO:0000256" key="1">
    <source>
        <dbReference type="SAM" id="MobiDB-lite"/>
    </source>
</evidence>
<feature type="compositionally biased region" description="Low complexity" evidence="1">
    <location>
        <begin position="379"/>
        <end position="389"/>
    </location>
</feature>
<dbReference type="AlphaFoldDB" id="A0A0D7ABU7"/>
<feature type="transmembrane region" description="Helical" evidence="2">
    <location>
        <begin position="12"/>
        <end position="30"/>
    </location>
</feature>
<organism evidence="4 5">
    <name type="scientific">Fistulina hepatica ATCC 64428</name>
    <dbReference type="NCBI Taxonomy" id="1128425"/>
    <lineage>
        <taxon>Eukaryota</taxon>
        <taxon>Fungi</taxon>
        <taxon>Dikarya</taxon>
        <taxon>Basidiomycota</taxon>
        <taxon>Agaricomycotina</taxon>
        <taxon>Agaricomycetes</taxon>
        <taxon>Agaricomycetidae</taxon>
        <taxon>Agaricales</taxon>
        <taxon>Fistulinaceae</taxon>
        <taxon>Fistulina</taxon>
    </lineage>
</organism>
<dbReference type="Pfam" id="PF20152">
    <property type="entry name" value="DUF6534"/>
    <property type="match status" value="1"/>
</dbReference>
<dbReference type="PANTHER" id="PTHR40465">
    <property type="entry name" value="CHROMOSOME 1, WHOLE GENOME SHOTGUN SEQUENCE"/>
    <property type="match status" value="1"/>
</dbReference>
<name>A0A0D7ABU7_9AGAR</name>
<dbReference type="PANTHER" id="PTHR40465:SF1">
    <property type="entry name" value="DUF6534 DOMAIN-CONTAINING PROTEIN"/>
    <property type="match status" value="1"/>
</dbReference>
<dbReference type="OrthoDB" id="2745105at2759"/>
<feature type="region of interest" description="Disordered" evidence="1">
    <location>
        <begin position="424"/>
        <end position="461"/>
    </location>
</feature>
<sequence length="461" mass="51248">MSSTFNHDQELGSMLICLVITATLYGVTSFQAYKFYSSDEYEDRRLMRSFVLFIWLMSTLHQAVITKTMYYYVVTHFNDPDVIYTVEWRVTFFSQKFVHGNLTSSFKVALIIAVRASKFDEAHLIPDKYQGNNHTLLSRTSSTSDVATIQIKHRISTYNSSRLSHDSILVGFWNHLSDGGAGVSIYVIFHGKPGIYMFQVCLQTVYQNSANAERGRAVQFTAITANIVADMLIAASLCAQLYKSRAGFARTISIIDHLMLYTAETCAITVCCAIACFVTRSVVPGSLAGIATFWLLSPFYCTCVIAIREPPSPLFSSAVRLNIRLWNTVNSRGGLRERANQTGSFDISGELAHEISIELSHPGRRNTVVTHCGRGIVTGGRSSSTNRTTVPRSKKDRLFPGLPGISFARGHSIQVHIERQVVTDDVHKDKDQKDRKDGQVNRLPDIESDEAGEEAGEAATP</sequence>
<dbReference type="Proteomes" id="UP000054144">
    <property type="component" value="Unassembled WGS sequence"/>
</dbReference>
<gene>
    <name evidence="4" type="ORF">FISHEDRAFT_74224</name>
</gene>
<dbReference type="EMBL" id="KN881914">
    <property type="protein sequence ID" value="KIY47884.1"/>
    <property type="molecule type" value="Genomic_DNA"/>
</dbReference>
<keyword evidence="2" id="KW-1133">Transmembrane helix</keyword>
<reference evidence="4 5" key="1">
    <citation type="journal article" date="2015" name="Fungal Genet. Biol.">
        <title>Evolution of novel wood decay mechanisms in Agaricales revealed by the genome sequences of Fistulina hepatica and Cylindrobasidium torrendii.</title>
        <authorList>
            <person name="Floudas D."/>
            <person name="Held B.W."/>
            <person name="Riley R."/>
            <person name="Nagy L.G."/>
            <person name="Koehler G."/>
            <person name="Ransdell A.S."/>
            <person name="Younus H."/>
            <person name="Chow J."/>
            <person name="Chiniquy J."/>
            <person name="Lipzen A."/>
            <person name="Tritt A."/>
            <person name="Sun H."/>
            <person name="Haridas S."/>
            <person name="LaButti K."/>
            <person name="Ohm R.A."/>
            <person name="Kues U."/>
            <person name="Blanchette R.A."/>
            <person name="Grigoriev I.V."/>
            <person name="Minto R.E."/>
            <person name="Hibbett D.S."/>
        </authorList>
    </citation>
    <scope>NUCLEOTIDE SEQUENCE [LARGE SCALE GENOMIC DNA]</scope>
    <source>
        <strain evidence="4 5">ATCC 64428</strain>
    </source>
</reference>
<feature type="compositionally biased region" description="Acidic residues" evidence="1">
    <location>
        <begin position="446"/>
        <end position="461"/>
    </location>
</feature>
<accession>A0A0D7ABU7</accession>
<feature type="domain" description="DUF6534" evidence="3">
    <location>
        <begin position="227"/>
        <end position="306"/>
    </location>
</feature>
<keyword evidence="2" id="KW-0812">Transmembrane</keyword>
<feature type="compositionally biased region" description="Basic and acidic residues" evidence="1">
    <location>
        <begin position="424"/>
        <end position="439"/>
    </location>
</feature>
<keyword evidence="5" id="KW-1185">Reference proteome</keyword>
<feature type="transmembrane region" description="Helical" evidence="2">
    <location>
        <begin position="50"/>
        <end position="73"/>
    </location>
</feature>